<reference evidence="2" key="1">
    <citation type="journal article" date="2019" name="Int. J. Syst. Evol. Microbiol.">
        <title>The Global Catalogue of Microorganisms (GCM) 10K type strain sequencing project: providing services to taxonomists for standard genome sequencing and annotation.</title>
        <authorList>
            <consortium name="The Broad Institute Genomics Platform"/>
            <consortium name="The Broad Institute Genome Sequencing Center for Infectious Disease"/>
            <person name="Wu L."/>
            <person name="Ma J."/>
        </authorList>
    </citation>
    <scope>NUCLEOTIDE SEQUENCE [LARGE SCALE GENOMIC DNA]</scope>
    <source>
        <strain evidence="2">JCM 13006</strain>
    </source>
</reference>
<dbReference type="RefSeq" id="WP_345697277.1">
    <property type="nucleotide sequence ID" value="NZ_BAABIS010000001.1"/>
</dbReference>
<keyword evidence="2" id="KW-1185">Reference proteome</keyword>
<comment type="caution">
    <text evidence="1">The sequence shown here is derived from an EMBL/GenBank/DDBJ whole genome shotgun (WGS) entry which is preliminary data.</text>
</comment>
<dbReference type="Proteomes" id="UP001501752">
    <property type="component" value="Unassembled WGS sequence"/>
</dbReference>
<accession>A0ABP9DKH5</accession>
<evidence type="ECO:0000313" key="1">
    <source>
        <dbReference type="EMBL" id="GAA4850494.1"/>
    </source>
</evidence>
<gene>
    <name evidence="1" type="ORF">GCM10023235_29360</name>
</gene>
<evidence type="ECO:0000313" key="2">
    <source>
        <dbReference type="Proteomes" id="UP001501752"/>
    </source>
</evidence>
<protein>
    <submittedName>
        <fullName evidence="1">Uncharacterized protein</fullName>
    </submittedName>
</protein>
<organism evidence="1 2">
    <name type="scientific">Kitasatospora terrestris</name>
    <dbReference type="NCBI Taxonomy" id="258051"/>
    <lineage>
        <taxon>Bacteria</taxon>
        <taxon>Bacillati</taxon>
        <taxon>Actinomycetota</taxon>
        <taxon>Actinomycetes</taxon>
        <taxon>Kitasatosporales</taxon>
        <taxon>Streptomycetaceae</taxon>
        <taxon>Kitasatospora</taxon>
    </lineage>
</organism>
<sequence>MTVRRSPRAALREALLAIGAYPGRPAGAVLAGVAAGLSDFAPDTAPPAVVERLGLSVEEHPWGSDLGLCLGDGARLTEVLWLAGECQVPAPVRERWPDLAQEEWESALLIAKLVLRSLESSAVRRGRVTADPAWSRFRAALVAIGDGPGEPPEVLAAAVADGLLAFGSETPDNLAAAGRLGVSAWPGRGGRVVGLCVLPSGTGLSRLLEGAVGGAVPEQLRQDLPELVQEDWDTVLAVSALALAALEGEAGPAAG</sequence>
<dbReference type="EMBL" id="BAABIS010000001">
    <property type="protein sequence ID" value="GAA4850494.1"/>
    <property type="molecule type" value="Genomic_DNA"/>
</dbReference>
<name>A0ABP9DKH5_9ACTN</name>
<proteinExistence type="predicted"/>